<feature type="compositionally biased region" description="Basic and acidic residues" evidence="1">
    <location>
        <begin position="197"/>
        <end position="208"/>
    </location>
</feature>
<reference evidence="2 3" key="1">
    <citation type="journal article" date="2012" name="J. Bacteriol.">
        <title>Genome Sequence of "Candidatus Mycoplasma haemolamae" Strain Purdue, a Red Blood Cell Pathogen of Alpacas (Vicugna pacos) and Llamas (Lama glama).</title>
        <authorList>
            <person name="Guimaraes A.M."/>
            <person name="Toth B."/>
            <person name="Santos A.P."/>
            <person name="do Nascimento N.C."/>
            <person name="Kritchevsky J.E."/>
            <person name="Messick J.B."/>
        </authorList>
    </citation>
    <scope>NUCLEOTIDE SEQUENCE [LARGE SCALE GENOMIC DNA]</scope>
    <source>
        <strain evidence="2 3">Purdue</strain>
    </source>
</reference>
<dbReference type="PATRIC" id="fig|1212765.3.peg.65"/>
<dbReference type="EMBL" id="CP003731">
    <property type="protein sequence ID" value="AFO51641.1"/>
    <property type="molecule type" value="Genomic_DNA"/>
</dbReference>
<feature type="compositionally biased region" description="Acidic residues" evidence="1">
    <location>
        <begin position="168"/>
        <end position="180"/>
    </location>
</feature>
<evidence type="ECO:0000256" key="1">
    <source>
        <dbReference type="SAM" id="MobiDB-lite"/>
    </source>
</evidence>
<dbReference type="Proteomes" id="UP000006502">
    <property type="component" value="Chromosome"/>
</dbReference>
<dbReference type="HOGENOM" id="CLU_1037532_0_0_14"/>
<dbReference type="AlphaFoldDB" id="I7CEH7"/>
<evidence type="ECO:0000313" key="3">
    <source>
        <dbReference type="Proteomes" id="UP000006502"/>
    </source>
</evidence>
<sequence length="268" mass="30103">MSDNNQEKKQESAKSAAKFFDLNEVSKQIKVQYDSFKKKAQPLFELLKKKTTDFVSNLTKPKEAPAPAPKEEKQKGADGPSKQHKENEIVPSATALIKDDNKKKEVKGVSGKDSEKKDEKLDSDELDAALRDHGDDDDCNYHDDPGQEGSHTKDNRIRKICVPKMKDEEEESSNAPTDEDALVKEEDLNKAGGLKATPDKPQKKDEFAISRTPKMQDTEEVDKESPVDPQRKEEIAIIPAKKLKDDEEEKEEPKEKKNSKTAVKSATK</sequence>
<proteinExistence type="predicted"/>
<protein>
    <submittedName>
        <fullName evidence="2">Uncharacterized protein</fullName>
    </submittedName>
</protein>
<feature type="compositionally biased region" description="Basic and acidic residues" evidence="1">
    <location>
        <begin position="128"/>
        <end position="157"/>
    </location>
</feature>
<dbReference type="KEGG" id="mhl:MHLP_00305"/>
<feature type="compositionally biased region" description="Basic and acidic residues" evidence="1">
    <location>
        <begin position="223"/>
        <end position="235"/>
    </location>
</feature>
<feature type="compositionally biased region" description="Basic and acidic residues" evidence="1">
    <location>
        <begin position="97"/>
        <end position="120"/>
    </location>
</feature>
<accession>I7CEH7</accession>
<feature type="compositionally biased region" description="Basic and acidic residues" evidence="1">
    <location>
        <begin position="69"/>
        <end position="88"/>
    </location>
</feature>
<reference evidence="3" key="2">
    <citation type="submission" date="2012-07" db="EMBL/GenBank/DDBJ databases">
        <title>Complete genome sequence of 'Candidatus Mycoplasma haemolamae'.</title>
        <authorList>
            <person name="Guimaraes A.M.S."/>
            <person name="Toth B."/>
            <person name="Santos A.P."/>
            <person name="Nascimento N.C."/>
            <person name="Sojka J.E."/>
            <person name="Messick J.B."/>
        </authorList>
    </citation>
    <scope>NUCLEOTIDE SEQUENCE [LARGE SCALE GENOMIC DNA]</scope>
    <source>
        <strain evidence="3">Purdue</strain>
    </source>
</reference>
<dbReference type="STRING" id="1212765.MHLP_00305"/>
<name>I7CEH7_MYCHA</name>
<gene>
    <name evidence="2" type="ordered locus">MHLP_00305</name>
</gene>
<feature type="region of interest" description="Disordered" evidence="1">
    <location>
        <begin position="57"/>
        <end position="268"/>
    </location>
</feature>
<keyword evidence="3" id="KW-1185">Reference proteome</keyword>
<evidence type="ECO:0000313" key="2">
    <source>
        <dbReference type="EMBL" id="AFO51641.1"/>
    </source>
</evidence>
<organism evidence="2 3">
    <name type="scientific">Mycoplasma haematolamae (strain Purdue)</name>
    <dbReference type="NCBI Taxonomy" id="1212765"/>
    <lineage>
        <taxon>Bacteria</taxon>
        <taxon>Bacillati</taxon>
        <taxon>Mycoplasmatota</taxon>
        <taxon>Mollicutes</taxon>
        <taxon>Mycoplasmataceae</taxon>
        <taxon>Mycoplasma</taxon>
    </lineage>
</organism>